<proteinExistence type="inferred from homology"/>
<evidence type="ECO:0000259" key="6">
    <source>
        <dbReference type="PROSITE" id="PS51387"/>
    </source>
</evidence>
<feature type="domain" description="FAD-binding PCMH-type" evidence="6">
    <location>
        <begin position="32"/>
        <end position="200"/>
    </location>
</feature>
<dbReference type="PROSITE" id="PS51387">
    <property type="entry name" value="FAD_PCMH"/>
    <property type="match status" value="1"/>
</dbReference>
<accession>A0ABQ4CDQ0</accession>
<keyword evidence="8" id="KW-1185">Reference proteome</keyword>
<dbReference type="InterPro" id="IPR036318">
    <property type="entry name" value="FAD-bd_PCMH-like_sf"/>
</dbReference>
<organism evidence="7 8">
    <name type="scientific">Asanoa iriomotensis</name>
    <dbReference type="NCBI Taxonomy" id="234613"/>
    <lineage>
        <taxon>Bacteria</taxon>
        <taxon>Bacillati</taxon>
        <taxon>Actinomycetota</taxon>
        <taxon>Actinomycetes</taxon>
        <taxon>Micromonosporales</taxon>
        <taxon>Micromonosporaceae</taxon>
        <taxon>Asanoa</taxon>
    </lineage>
</organism>
<protein>
    <submittedName>
        <fullName evidence="7">FAD-linked oxidase</fullName>
    </submittedName>
</protein>
<dbReference type="RefSeq" id="WP_203707699.1">
    <property type="nucleotide sequence ID" value="NZ_BAAALU010000040.1"/>
</dbReference>
<dbReference type="Gene3D" id="3.40.462.20">
    <property type="match status" value="1"/>
</dbReference>
<dbReference type="Gene3D" id="3.30.43.10">
    <property type="entry name" value="Uridine Diphospho-n-acetylenolpyruvylglucosamine Reductase, domain 2"/>
    <property type="match status" value="1"/>
</dbReference>
<dbReference type="PANTHER" id="PTHR42973">
    <property type="entry name" value="BINDING OXIDOREDUCTASE, PUTATIVE (AFU_ORTHOLOGUE AFUA_1G17690)-RELATED"/>
    <property type="match status" value="1"/>
</dbReference>
<comment type="cofactor">
    <cofactor evidence="1">
        <name>FAD</name>
        <dbReference type="ChEBI" id="CHEBI:57692"/>
    </cofactor>
</comment>
<dbReference type="InterPro" id="IPR006094">
    <property type="entry name" value="Oxid_FAD_bind_N"/>
</dbReference>
<dbReference type="Pfam" id="PF01565">
    <property type="entry name" value="FAD_binding_4"/>
    <property type="match status" value="1"/>
</dbReference>
<evidence type="ECO:0000313" key="7">
    <source>
        <dbReference type="EMBL" id="GIF60885.1"/>
    </source>
</evidence>
<keyword evidence="3" id="KW-0285">Flavoprotein</keyword>
<evidence type="ECO:0000313" key="8">
    <source>
        <dbReference type="Proteomes" id="UP000624325"/>
    </source>
</evidence>
<dbReference type="Gene3D" id="3.30.465.10">
    <property type="match status" value="1"/>
</dbReference>
<keyword evidence="4" id="KW-0274">FAD</keyword>
<dbReference type="InterPro" id="IPR016166">
    <property type="entry name" value="FAD-bd_PCMH"/>
</dbReference>
<evidence type="ECO:0000256" key="3">
    <source>
        <dbReference type="ARBA" id="ARBA00022630"/>
    </source>
</evidence>
<dbReference type="Proteomes" id="UP000624325">
    <property type="component" value="Unassembled WGS sequence"/>
</dbReference>
<sequence>MTSILAERIGGAVYERGDDGFADAVAGFNLAFSPEPDLAARATSVRDVVEAVRFARTTGMRIAVQGAGHGAEAPIHSGLLLNTSGFDKLDIHPEARIATIGAGVRWRSVVQAAAPHGLAPITGSSPDVGAAGYLLGGGVGPLARNYGFSSDYATGFTVVTGEGEVVEATAEENPDLFWALRGGKFGLGVVTEMRVRLVELTSVYGGSFFVDTPHIERMLRSWIDWTDGADSRVTTSVQAVTYPPLPNVPERMRGRRLLGVRFAFPGDPAEGERLAAPLRAAAPIYADMLGELPATQLGTIHNDPPDPIPYYVHGNMLARVDQGLATAFLDVVGADSPFFASEMRHLGGATRQDVPGGSAVGGRENDYVTAFISGQPELFDTAAPAEAARWDSVAAPWISPVNNINLVSQPITRQRVDSCWPDDIRERLGQVRRRYDPDGVTLGWWE</sequence>
<evidence type="ECO:0000256" key="2">
    <source>
        <dbReference type="ARBA" id="ARBA00005466"/>
    </source>
</evidence>
<dbReference type="InterPro" id="IPR016169">
    <property type="entry name" value="FAD-bd_PCMH_sub2"/>
</dbReference>
<evidence type="ECO:0000256" key="1">
    <source>
        <dbReference type="ARBA" id="ARBA00001974"/>
    </source>
</evidence>
<gene>
    <name evidence="7" type="ORF">Air01nite_69800</name>
</gene>
<keyword evidence="5" id="KW-0560">Oxidoreductase</keyword>
<evidence type="ECO:0000256" key="5">
    <source>
        <dbReference type="ARBA" id="ARBA00023002"/>
    </source>
</evidence>
<reference evidence="7 8" key="1">
    <citation type="submission" date="2021-01" db="EMBL/GenBank/DDBJ databases">
        <title>Whole genome shotgun sequence of Asanoa iriomotensis NBRC 100142.</title>
        <authorList>
            <person name="Komaki H."/>
            <person name="Tamura T."/>
        </authorList>
    </citation>
    <scope>NUCLEOTIDE SEQUENCE [LARGE SCALE GENOMIC DNA]</scope>
    <source>
        <strain evidence="7 8">NBRC 100142</strain>
    </source>
</reference>
<dbReference type="PANTHER" id="PTHR42973:SF39">
    <property type="entry name" value="FAD-BINDING PCMH-TYPE DOMAIN-CONTAINING PROTEIN"/>
    <property type="match status" value="1"/>
</dbReference>
<dbReference type="EMBL" id="BONC01000080">
    <property type="protein sequence ID" value="GIF60885.1"/>
    <property type="molecule type" value="Genomic_DNA"/>
</dbReference>
<name>A0ABQ4CDQ0_9ACTN</name>
<evidence type="ECO:0000256" key="4">
    <source>
        <dbReference type="ARBA" id="ARBA00022827"/>
    </source>
</evidence>
<dbReference type="SUPFAM" id="SSF56176">
    <property type="entry name" value="FAD-binding/transporter-associated domain-like"/>
    <property type="match status" value="1"/>
</dbReference>
<comment type="caution">
    <text evidence="7">The sequence shown here is derived from an EMBL/GenBank/DDBJ whole genome shotgun (WGS) entry which is preliminary data.</text>
</comment>
<comment type="similarity">
    <text evidence="2">Belongs to the oxygen-dependent FAD-linked oxidoreductase family.</text>
</comment>
<dbReference type="InterPro" id="IPR016167">
    <property type="entry name" value="FAD-bd_PCMH_sub1"/>
</dbReference>
<dbReference type="InterPro" id="IPR050416">
    <property type="entry name" value="FAD-linked_Oxidoreductase"/>
</dbReference>